<comment type="caution">
    <text evidence="2">The sequence shown here is derived from an EMBL/GenBank/DDBJ whole genome shotgun (WGS) entry which is preliminary data.</text>
</comment>
<name>A0A6A1V1Y1_9ROSI</name>
<evidence type="ECO:0000313" key="2">
    <source>
        <dbReference type="EMBL" id="KAB1206714.1"/>
    </source>
</evidence>
<organism evidence="2 3">
    <name type="scientific">Morella rubra</name>
    <name type="common">Chinese bayberry</name>
    <dbReference type="NCBI Taxonomy" id="262757"/>
    <lineage>
        <taxon>Eukaryota</taxon>
        <taxon>Viridiplantae</taxon>
        <taxon>Streptophyta</taxon>
        <taxon>Embryophyta</taxon>
        <taxon>Tracheophyta</taxon>
        <taxon>Spermatophyta</taxon>
        <taxon>Magnoliopsida</taxon>
        <taxon>eudicotyledons</taxon>
        <taxon>Gunneridae</taxon>
        <taxon>Pentapetalae</taxon>
        <taxon>rosids</taxon>
        <taxon>fabids</taxon>
        <taxon>Fagales</taxon>
        <taxon>Myricaceae</taxon>
        <taxon>Morella</taxon>
    </lineage>
</organism>
<protein>
    <submittedName>
        <fullName evidence="2">Uncharacterized protein</fullName>
    </submittedName>
</protein>
<dbReference type="EMBL" id="RXIC02000025">
    <property type="protein sequence ID" value="KAB1206714.1"/>
    <property type="molecule type" value="Genomic_DNA"/>
</dbReference>
<dbReference type="AlphaFoldDB" id="A0A6A1V1Y1"/>
<feature type="coiled-coil region" evidence="1">
    <location>
        <begin position="8"/>
        <end position="46"/>
    </location>
</feature>
<evidence type="ECO:0000256" key="1">
    <source>
        <dbReference type="SAM" id="Coils"/>
    </source>
</evidence>
<evidence type="ECO:0000313" key="3">
    <source>
        <dbReference type="Proteomes" id="UP000516437"/>
    </source>
</evidence>
<gene>
    <name evidence="2" type="ORF">CJ030_MR7G013539</name>
</gene>
<reference evidence="2 3" key="1">
    <citation type="journal article" date="2019" name="Plant Biotechnol. J.">
        <title>The red bayberry genome and genetic basis of sex determination.</title>
        <authorList>
            <person name="Jia H.M."/>
            <person name="Jia H.J."/>
            <person name="Cai Q.L."/>
            <person name="Wang Y."/>
            <person name="Zhao H.B."/>
            <person name="Yang W.F."/>
            <person name="Wang G.Y."/>
            <person name="Li Y.H."/>
            <person name="Zhan D.L."/>
            <person name="Shen Y.T."/>
            <person name="Niu Q.F."/>
            <person name="Chang L."/>
            <person name="Qiu J."/>
            <person name="Zhao L."/>
            <person name="Xie H.B."/>
            <person name="Fu W.Y."/>
            <person name="Jin J."/>
            <person name="Li X.W."/>
            <person name="Jiao Y."/>
            <person name="Zhou C.C."/>
            <person name="Tu T."/>
            <person name="Chai C.Y."/>
            <person name="Gao J.L."/>
            <person name="Fan L.J."/>
            <person name="van de Weg E."/>
            <person name="Wang J.Y."/>
            <person name="Gao Z.S."/>
        </authorList>
    </citation>
    <scope>NUCLEOTIDE SEQUENCE [LARGE SCALE GENOMIC DNA]</scope>
    <source>
        <tissue evidence="2">Leaves</tissue>
    </source>
</reference>
<keyword evidence="3" id="KW-1185">Reference proteome</keyword>
<keyword evidence="1" id="KW-0175">Coiled coil</keyword>
<dbReference type="Proteomes" id="UP000516437">
    <property type="component" value="Chromosome 7"/>
</dbReference>
<accession>A0A6A1V1Y1</accession>
<proteinExistence type="predicted"/>
<sequence>MDPTHQVLSDISDRLTALEKKVDEQKTQLRREVEFVQSDLKAMETLKQLQAPMRRGGDMEEHMKKVSDVLAISDEQFRQSQNRNIGTYHIYLCRPQNSLNSSFDKSCIFFSITMAMRCSSSFDIFDYKCSCSFACALHAPITCVFGHFTCAASAPTKCPAAPHGGSATWPPSQFSSS</sequence>